<keyword evidence="3" id="KW-1185">Reference proteome</keyword>
<feature type="region of interest" description="Disordered" evidence="1">
    <location>
        <begin position="1"/>
        <end position="83"/>
    </location>
</feature>
<gene>
    <name evidence="2" type="ORF">NDU88_002881</name>
</gene>
<dbReference type="AlphaFoldDB" id="A0AAV7RDC9"/>
<proteinExistence type="predicted"/>
<feature type="compositionally biased region" description="Basic and acidic residues" evidence="1">
    <location>
        <begin position="42"/>
        <end position="54"/>
    </location>
</feature>
<dbReference type="Proteomes" id="UP001066276">
    <property type="component" value="Chromosome 5"/>
</dbReference>
<protein>
    <submittedName>
        <fullName evidence="2">Uncharacterized protein</fullName>
    </submittedName>
</protein>
<name>A0AAV7RDC9_PLEWA</name>
<evidence type="ECO:0000313" key="3">
    <source>
        <dbReference type="Proteomes" id="UP001066276"/>
    </source>
</evidence>
<sequence>MEETDGDREGVKNRAAEDEVETARTCLTPPGEQREPGAVWSRQREEDYWPREADEGVVAKPGTAYRDGRETGMGGGQAKENHGVCTKRVEGRELTEIKGARKRDESHVVKASALDIV</sequence>
<comment type="caution">
    <text evidence="2">The sequence shown here is derived from an EMBL/GenBank/DDBJ whole genome shotgun (WGS) entry which is preliminary data.</text>
</comment>
<organism evidence="2 3">
    <name type="scientific">Pleurodeles waltl</name>
    <name type="common">Iberian ribbed newt</name>
    <dbReference type="NCBI Taxonomy" id="8319"/>
    <lineage>
        <taxon>Eukaryota</taxon>
        <taxon>Metazoa</taxon>
        <taxon>Chordata</taxon>
        <taxon>Craniata</taxon>
        <taxon>Vertebrata</taxon>
        <taxon>Euteleostomi</taxon>
        <taxon>Amphibia</taxon>
        <taxon>Batrachia</taxon>
        <taxon>Caudata</taxon>
        <taxon>Salamandroidea</taxon>
        <taxon>Salamandridae</taxon>
        <taxon>Pleurodelinae</taxon>
        <taxon>Pleurodeles</taxon>
    </lineage>
</organism>
<evidence type="ECO:0000313" key="2">
    <source>
        <dbReference type="EMBL" id="KAJ1150083.1"/>
    </source>
</evidence>
<feature type="compositionally biased region" description="Basic and acidic residues" evidence="1">
    <location>
        <begin position="7"/>
        <end position="17"/>
    </location>
</feature>
<evidence type="ECO:0000256" key="1">
    <source>
        <dbReference type="SAM" id="MobiDB-lite"/>
    </source>
</evidence>
<accession>A0AAV7RDC9</accession>
<reference evidence="2" key="1">
    <citation type="journal article" date="2022" name="bioRxiv">
        <title>Sequencing and chromosome-scale assembly of the giantPleurodeles waltlgenome.</title>
        <authorList>
            <person name="Brown T."/>
            <person name="Elewa A."/>
            <person name="Iarovenko S."/>
            <person name="Subramanian E."/>
            <person name="Araus A.J."/>
            <person name="Petzold A."/>
            <person name="Susuki M."/>
            <person name="Suzuki K.-i.T."/>
            <person name="Hayashi T."/>
            <person name="Toyoda A."/>
            <person name="Oliveira C."/>
            <person name="Osipova E."/>
            <person name="Leigh N.D."/>
            <person name="Simon A."/>
            <person name="Yun M.H."/>
        </authorList>
    </citation>
    <scope>NUCLEOTIDE SEQUENCE</scope>
    <source>
        <strain evidence="2">20211129_DDA</strain>
        <tissue evidence="2">Liver</tissue>
    </source>
</reference>
<dbReference type="EMBL" id="JANPWB010000009">
    <property type="protein sequence ID" value="KAJ1150083.1"/>
    <property type="molecule type" value="Genomic_DNA"/>
</dbReference>